<reference evidence="3" key="2">
    <citation type="submission" date="2023-05" db="EMBL/GenBank/DDBJ databases">
        <authorList>
            <consortium name="Lawrence Berkeley National Laboratory"/>
            <person name="Steindorff A."/>
            <person name="Hensen N."/>
            <person name="Bonometti L."/>
            <person name="Westerberg I."/>
            <person name="Brannstrom I.O."/>
            <person name="Guillou S."/>
            <person name="Cros-Aarteil S."/>
            <person name="Calhoun S."/>
            <person name="Haridas S."/>
            <person name="Kuo A."/>
            <person name="Mondo S."/>
            <person name="Pangilinan J."/>
            <person name="Riley R."/>
            <person name="Labutti K."/>
            <person name="Andreopoulos B."/>
            <person name="Lipzen A."/>
            <person name="Chen C."/>
            <person name="Yanf M."/>
            <person name="Daum C."/>
            <person name="Ng V."/>
            <person name="Clum A."/>
            <person name="Ohm R."/>
            <person name="Martin F."/>
            <person name="Silar P."/>
            <person name="Natvig D."/>
            <person name="Lalanne C."/>
            <person name="Gautier V."/>
            <person name="Ament-Velasquez S.L."/>
            <person name="Kruys A."/>
            <person name="Hutchinson M.I."/>
            <person name="Powell A.J."/>
            <person name="Barry K."/>
            <person name="Miller A.N."/>
            <person name="Grigoriev I.V."/>
            <person name="Debuchy R."/>
            <person name="Gladieux P."/>
            <person name="Thoren M.H."/>
            <person name="Johannesson H."/>
        </authorList>
    </citation>
    <scope>NUCLEOTIDE SEQUENCE</scope>
    <source>
        <strain evidence="3">PSN243</strain>
    </source>
</reference>
<keyword evidence="3" id="KW-0378">Hydrolase</keyword>
<accession>A0AAV9G9H1</accession>
<dbReference type="AlphaFoldDB" id="A0AAV9G9H1"/>
<evidence type="ECO:0000313" key="4">
    <source>
        <dbReference type="Proteomes" id="UP001321760"/>
    </source>
</evidence>
<evidence type="ECO:0000256" key="1">
    <source>
        <dbReference type="SAM" id="SignalP"/>
    </source>
</evidence>
<reference evidence="3" key="1">
    <citation type="journal article" date="2023" name="Mol. Phylogenet. Evol.">
        <title>Genome-scale phylogeny and comparative genomics of the fungal order Sordariales.</title>
        <authorList>
            <person name="Hensen N."/>
            <person name="Bonometti L."/>
            <person name="Westerberg I."/>
            <person name="Brannstrom I.O."/>
            <person name="Guillou S."/>
            <person name="Cros-Aarteil S."/>
            <person name="Calhoun S."/>
            <person name="Haridas S."/>
            <person name="Kuo A."/>
            <person name="Mondo S."/>
            <person name="Pangilinan J."/>
            <person name="Riley R."/>
            <person name="LaButti K."/>
            <person name="Andreopoulos B."/>
            <person name="Lipzen A."/>
            <person name="Chen C."/>
            <person name="Yan M."/>
            <person name="Daum C."/>
            <person name="Ng V."/>
            <person name="Clum A."/>
            <person name="Steindorff A."/>
            <person name="Ohm R.A."/>
            <person name="Martin F."/>
            <person name="Silar P."/>
            <person name="Natvig D.O."/>
            <person name="Lalanne C."/>
            <person name="Gautier V."/>
            <person name="Ament-Velasquez S.L."/>
            <person name="Kruys A."/>
            <person name="Hutchinson M.I."/>
            <person name="Powell A.J."/>
            <person name="Barry K."/>
            <person name="Miller A.N."/>
            <person name="Grigoriev I.V."/>
            <person name="Debuchy R."/>
            <person name="Gladieux P."/>
            <person name="Hiltunen Thoren M."/>
            <person name="Johannesson H."/>
        </authorList>
    </citation>
    <scope>NUCLEOTIDE SEQUENCE</scope>
    <source>
        <strain evidence="3">PSN243</strain>
    </source>
</reference>
<keyword evidence="4" id="KW-1185">Reference proteome</keyword>
<protein>
    <submittedName>
        <fullName evidence="3">SGNH hydrolase-type esterase domain-containing protein</fullName>
    </submittedName>
</protein>
<dbReference type="EMBL" id="MU865985">
    <property type="protein sequence ID" value="KAK4443885.1"/>
    <property type="molecule type" value="Genomic_DNA"/>
</dbReference>
<gene>
    <name evidence="3" type="ORF">QBC34DRAFT_361248</name>
</gene>
<organism evidence="3 4">
    <name type="scientific">Podospora aff. communis PSN243</name>
    <dbReference type="NCBI Taxonomy" id="3040156"/>
    <lineage>
        <taxon>Eukaryota</taxon>
        <taxon>Fungi</taxon>
        <taxon>Dikarya</taxon>
        <taxon>Ascomycota</taxon>
        <taxon>Pezizomycotina</taxon>
        <taxon>Sordariomycetes</taxon>
        <taxon>Sordariomycetidae</taxon>
        <taxon>Sordariales</taxon>
        <taxon>Podosporaceae</taxon>
        <taxon>Podospora</taxon>
    </lineage>
</organism>
<dbReference type="Pfam" id="PF13472">
    <property type="entry name" value="Lipase_GDSL_2"/>
    <property type="match status" value="1"/>
</dbReference>
<feature type="chain" id="PRO_5043843932" evidence="1">
    <location>
        <begin position="20"/>
        <end position="656"/>
    </location>
</feature>
<name>A0AAV9G9H1_9PEZI</name>
<evidence type="ECO:0000313" key="3">
    <source>
        <dbReference type="EMBL" id="KAK4443885.1"/>
    </source>
</evidence>
<dbReference type="PANTHER" id="PTHR37981">
    <property type="entry name" value="LIPASE 2"/>
    <property type="match status" value="1"/>
</dbReference>
<keyword evidence="1" id="KW-0732">Signal</keyword>
<dbReference type="Pfam" id="PF18647">
    <property type="entry name" value="Fungal_lectin_2"/>
    <property type="match status" value="1"/>
</dbReference>
<proteinExistence type="predicted"/>
<dbReference type="InterPro" id="IPR013830">
    <property type="entry name" value="SGNH_hydro"/>
</dbReference>
<dbReference type="InterPro" id="IPR036514">
    <property type="entry name" value="SGNH_hydro_sf"/>
</dbReference>
<comment type="caution">
    <text evidence="3">The sequence shown here is derived from an EMBL/GenBank/DDBJ whole genome shotgun (WGS) entry which is preliminary data.</text>
</comment>
<dbReference type="InterPro" id="IPR037460">
    <property type="entry name" value="SEST-like"/>
</dbReference>
<dbReference type="GO" id="GO:0006629">
    <property type="term" value="P:lipid metabolic process"/>
    <property type="evidence" value="ECO:0007669"/>
    <property type="project" value="TreeGrafter"/>
</dbReference>
<feature type="signal peptide" evidence="1">
    <location>
        <begin position="1"/>
        <end position="19"/>
    </location>
</feature>
<dbReference type="PANTHER" id="PTHR37981:SF1">
    <property type="entry name" value="SGNH HYDROLASE-TYPE ESTERASE DOMAIN-CONTAINING PROTEIN"/>
    <property type="match status" value="1"/>
</dbReference>
<sequence>MGIINLFAAAAACLSAVQAAVLPPAQLKQILESRQPSVNARNFEWVTKWAAVGDSYTAGIGAGNTDYHGIKQTWNEAGCSRYDQAYPRQIGDYFGLPKLNFQACSGAVSSEIYAQINALPTGNDLVLLTVGGNDLCLSELIAKCVLTSFRSNSEATCEAALTKAADNLANFVEDNIREVLWALNSKMATNGIVILSGYARFFATKSEKCATDESFGVGPWAQPLNTLPLTIARRNNYNALATGLNEVLERVVDDIKDDVDYHLGFSNWDPWVDEGVDGQMCSEKSTGQYPDPNQPDLLFFKPDSRKTFWRSWVPLALRRRSLDNSTEPGEETEEELPYGVDKSIYRTRLWQSVNPRAAALHRLDPRNTPTPPSCDPPGFWFPEFLEEYVDPLHRLFHPNIQGHHAIASFAVAKIIDIRRGILGQGSELCEVTADFKCYRDEGRRGYATVDVMDKNYKTFCRELRLGNSLIHRRIFNTGTPEENEFTITRKTVTSIDEATCLESFRRIIHGCAPGLSNPMNHKFGGIWKRGDVTYEANVKKVTRPWPVLAAPRGTCRAESRFHGGSYFEFKGAGWATWDHGQESLLPALERCLKGGRVMSWDFEYFDEPDKDGYEWKVVFNVYARMQHLEMCGTEKELAAAAGGFTDTCSGLTKKWA</sequence>
<feature type="domain" description="SGNH hydrolase-type esterase" evidence="2">
    <location>
        <begin position="51"/>
        <end position="257"/>
    </location>
</feature>
<dbReference type="SUPFAM" id="SSF52266">
    <property type="entry name" value="SGNH hydrolase"/>
    <property type="match status" value="1"/>
</dbReference>
<dbReference type="CDD" id="cd01823">
    <property type="entry name" value="SEST_like"/>
    <property type="match status" value="1"/>
</dbReference>
<dbReference type="GO" id="GO:0016788">
    <property type="term" value="F:hydrolase activity, acting on ester bonds"/>
    <property type="evidence" value="ECO:0007669"/>
    <property type="project" value="InterPro"/>
</dbReference>
<dbReference type="Proteomes" id="UP001321760">
    <property type="component" value="Unassembled WGS sequence"/>
</dbReference>
<evidence type="ECO:0000259" key="2">
    <source>
        <dbReference type="Pfam" id="PF13472"/>
    </source>
</evidence>
<dbReference type="Gene3D" id="3.40.50.1110">
    <property type="entry name" value="SGNH hydrolase"/>
    <property type="match status" value="1"/>
</dbReference>